<dbReference type="Gene3D" id="3.40.50.150">
    <property type="entry name" value="Vaccinia Virus protein VP39"/>
    <property type="match status" value="1"/>
</dbReference>
<dbReference type="KEGG" id="blr:BRLA_c037690"/>
<dbReference type="Proteomes" id="UP000005850">
    <property type="component" value="Chromosome"/>
</dbReference>
<gene>
    <name evidence="1" type="ORF">BRLA_c037690</name>
</gene>
<dbReference type="InterPro" id="IPR027555">
    <property type="entry name" value="Mo5U34_MeTrfas-like"/>
</dbReference>
<reference evidence="1 2" key="1">
    <citation type="journal article" date="2011" name="J. Bacteriol.">
        <title>Genome sequence of Brevibacillus laterosporus LMG 15441, a pathogen of invertebrates.</title>
        <authorList>
            <person name="Djukic M."/>
            <person name="Poehlein A."/>
            <person name="Thurmer A."/>
            <person name="Daniel R."/>
        </authorList>
    </citation>
    <scope>NUCLEOTIDE SEQUENCE [LARGE SCALE GENOMIC DNA]</scope>
    <source>
        <strain evidence="1 2">LMG 15441</strain>
    </source>
</reference>
<dbReference type="eggNOG" id="COG0742">
    <property type="taxonomic scope" value="Bacteria"/>
</dbReference>
<sequence length="261" mass="29455">MHYALDYYVKTAPSYQTATSIFKDEWISIFPAQYQIEGGFAPLFEDARAIWAIDKLGGVAGKSVLELGPMEGAHSYLLEKKGDAASILGIEANTKCFLRCLVTKEVTNLQRVRYLCGDFVEFLKQTDQTFDVCFASGVLYHMVNPIMVLGLLKERCKKMYLWTHYFDENILQHSVDYRLRFSGSQSASEYGFAHTLYQHNYLQALDSKLFIGGTLPFSNWLSRQDLLAGLNHVGFQIDAISFDDPIYPNGPALAIVASVRE</sequence>
<dbReference type="SUPFAM" id="SSF53335">
    <property type="entry name" value="S-adenosyl-L-methionine-dependent methyltransferases"/>
    <property type="match status" value="1"/>
</dbReference>
<accession>A0A075R884</accession>
<keyword evidence="2" id="KW-1185">Reference proteome</keyword>
<protein>
    <recommendedName>
        <fullName evidence="3">Class I SAM-dependent methyltransferase</fullName>
    </recommendedName>
</protein>
<evidence type="ECO:0000313" key="2">
    <source>
        <dbReference type="Proteomes" id="UP000005850"/>
    </source>
</evidence>
<proteinExistence type="predicted"/>
<dbReference type="RefSeq" id="WP_003338763.1">
    <property type="nucleotide sequence ID" value="NZ_CP007806.1"/>
</dbReference>
<dbReference type="EMBL" id="CP007806">
    <property type="protein sequence ID" value="AIG28069.1"/>
    <property type="molecule type" value="Genomic_DNA"/>
</dbReference>
<dbReference type="Pfam" id="PF08003">
    <property type="entry name" value="Methyltransf_9"/>
    <property type="match status" value="1"/>
</dbReference>
<evidence type="ECO:0008006" key="3">
    <source>
        <dbReference type="Google" id="ProtNLM"/>
    </source>
</evidence>
<evidence type="ECO:0000313" key="1">
    <source>
        <dbReference type="EMBL" id="AIG28069.1"/>
    </source>
</evidence>
<dbReference type="HOGENOM" id="CLU_1064247_0_0_9"/>
<dbReference type="STRING" id="1042163.BRLA_c037690"/>
<dbReference type="InterPro" id="IPR029063">
    <property type="entry name" value="SAM-dependent_MTases_sf"/>
</dbReference>
<dbReference type="AlphaFoldDB" id="A0A075R884"/>
<dbReference type="CDD" id="cd02440">
    <property type="entry name" value="AdoMet_MTases"/>
    <property type="match status" value="1"/>
</dbReference>
<organism evidence="1 2">
    <name type="scientific">Brevibacillus laterosporus LMG 15441</name>
    <dbReference type="NCBI Taxonomy" id="1042163"/>
    <lineage>
        <taxon>Bacteria</taxon>
        <taxon>Bacillati</taxon>
        <taxon>Bacillota</taxon>
        <taxon>Bacilli</taxon>
        <taxon>Bacillales</taxon>
        <taxon>Paenibacillaceae</taxon>
        <taxon>Brevibacillus</taxon>
    </lineage>
</organism>
<name>A0A075R884_BRELA</name>